<evidence type="ECO:0000256" key="12">
    <source>
        <dbReference type="PIRSR" id="PIRSR000724-1"/>
    </source>
</evidence>
<dbReference type="GO" id="GO:0006096">
    <property type="term" value="P:glycolytic process"/>
    <property type="evidence" value="ECO:0007669"/>
    <property type="project" value="UniProtKB-UniRule"/>
</dbReference>
<feature type="binding site" evidence="11">
    <location>
        <position position="36"/>
    </location>
    <ligand>
        <name>substrate</name>
    </ligand>
</feature>
<evidence type="ECO:0000256" key="8">
    <source>
        <dbReference type="ARBA" id="ARBA00022741"/>
    </source>
</evidence>
<feature type="binding site" evidence="12">
    <location>
        <position position="36"/>
    </location>
    <ligand>
        <name>(2R)-3-phosphoglycerate</name>
        <dbReference type="ChEBI" id="CHEBI:58272"/>
    </ligand>
</feature>
<dbReference type="PANTHER" id="PTHR11406">
    <property type="entry name" value="PHOSPHOGLYCERATE KINASE"/>
    <property type="match status" value="1"/>
</dbReference>
<keyword evidence="10 11" id="KW-0067">ATP-binding</keyword>
<evidence type="ECO:0000256" key="7">
    <source>
        <dbReference type="ARBA" id="ARBA00022679"/>
    </source>
</evidence>
<dbReference type="STRING" id="572547.Amico_0835"/>
<keyword evidence="8 11" id="KW-0547">Nucleotide-binding</keyword>
<dbReference type="InterPro" id="IPR001576">
    <property type="entry name" value="Phosphoglycerate_kinase"/>
</dbReference>
<sequence>MKLREFSRQDVENKKVLMRVDFNVPLKDGIVTDVTRINAHVATIRQLLDWGAKVTLVSHLGRPKGKRVDSLSLSHVVEKIESALGCPVTFVDDVIGEKVKNAVDSAPAGTVILLENSRFYLEEEKNDSDFAKKLAHPFEVFVMDAFSASHRAHASTRGVMEYLPSFSGHLISREIEMLSAVSEAPEKPFVLILGGAKVSDKIKVIDHLLTKVSAILIGGGMAYTFLAVQGKNIGHSLYEEDKADFARQMLNKAKEIGVDIVLPVDTAVADSLESDAPRKEVSVNEISPSDMGLDIGKETAALFASYIEKAKTILWNGPMGVFENPVLAEGTRLVAEAVEKCTKNGGVTVVGGGDTASAVKKLGFSEKVTHVSTGGGASLEFCEGKILPGIEPLLETQ</sequence>
<feature type="binding site" evidence="11 13">
    <location>
        <position position="201"/>
    </location>
    <ligand>
        <name>ATP</name>
        <dbReference type="ChEBI" id="CHEBI:30616"/>
    </ligand>
</feature>
<feature type="binding site" evidence="12">
    <location>
        <position position="118"/>
    </location>
    <ligand>
        <name>(2R)-3-phosphoglycerate</name>
        <dbReference type="ChEBI" id="CHEBI:58272"/>
    </ligand>
</feature>
<feature type="binding site" evidence="11 12">
    <location>
        <begin position="21"/>
        <end position="23"/>
    </location>
    <ligand>
        <name>substrate</name>
    </ligand>
</feature>
<dbReference type="GO" id="GO:0005829">
    <property type="term" value="C:cytosol"/>
    <property type="evidence" value="ECO:0007669"/>
    <property type="project" value="TreeGrafter"/>
</dbReference>
<evidence type="ECO:0000256" key="1">
    <source>
        <dbReference type="ARBA" id="ARBA00000642"/>
    </source>
</evidence>
<keyword evidence="16" id="KW-1185">Reference proteome</keyword>
<dbReference type="GO" id="GO:0043531">
    <property type="term" value="F:ADP binding"/>
    <property type="evidence" value="ECO:0007669"/>
    <property type="project" value="TreeGrafter"/>
</dbReference>
<keyword evidence="11" id="KW-0324">Glycolysis</keyword>
<comment type="catalytic activity">
    <reaction evidence="1 11 14">
        <text>(2R)-3-phosphoglycerate + ATP = (2R)-3-phospho-glyceroyl phosphate + ADP</text>
        <dbReference type="Rhea" id="RHEA:14801"/>
        <dbReference type="ChEBI" id="CHEBI:30616"/>
        <dbReference type="ChEBI" id="CHEBI:57604"/>
        <dbReference type="ChEBI" id="CHEBI:58272"/>
        <dbReference type="ChEBI" id="CHEBI:456216"/>
        <dbReference type="EC" id="2.7.2.3"/>
    </reaction>
</comment>
<evidence type="ECO:0000256" key="10">
    <source>
        <dbReference type="ARBA" id="ARBA00022840"/>
    </source>
</evidence>
<dbReference type="eggNOG" id="COG0126">
    <property type="taxonomic scope" value="Bacteria"/>
</dbReference>
<feature type="binding site" evidence="11 13">
    <location>
        <begin position="352"/>
        <end position="355"/>
    </location>
    <ligand>
        <name>ATP</name>
        <dbReference type="ChEBI" id="CHEBI:30616"/>
    </ligand>
</feature>
<evidence type="ECO:0000256" key="13">
    <source>
        <dbReference type="PIRSR" id="PIRSR000724-2"/>
    </source>
</evidence>
<evidence type="ECO:0000313" key="15">
    <source>
        <dbReference type="EMBL" id="ADE56968.1"/>
    </source>
</evidence>
<dbReference type="InterPro" id="IPR015911">
    <property type="entry name" value="Phosphoglycerate_kinase_CS"/>
</dbReference>
<dbReference type="PANTHER" id="PTHR11406:SF23">
    <property type="entry name" value="PHOSPHOGLYCERATE KINASE 1, CHLOROPLASTIC-RELATED"/>
    <property type="match status" value="1"/>
</dbReference>
<keyword evidence="7 11" id="KW-0808">Transferase</keyword>
<feature type="binding site" evidence="11">
    <location>
        <position position="292"/>
    </location>
    <ligand>
        <name>ATP</name>
        <dbReference type="ChEBI" id="CHEBI:30616"/>
    </ligand>
</feature>
<feature type="binding site" evidence="11 13">
    <location>
        <position position="323"/>
    </location>
    <ligand>
        <name>ATP</name>
        <dbReference type="ChEBI" id="CHEBI:30616"/>
    </ligand>
</feature>
<reference evidence="15 16" key="1">
    <citation type="journal article" date="2010" name="Stand. Genomic Sci.">
        <title>Complete genome sequence of Aminobacterium colombiense type strain (ALA-1).</title>
        <authorList>
            <person name="Chertkov O."/>
            <person name="Sikorski J."/>
            <person name="Brambilla E."/>
            <person name="Lapidus A."/>
            <person name="Copeland A."/>
            <person name="Glavina Del Rio T."/>
            <person name="Nolan M."/>
            <person name="Lucas S."/>
            <person name="Tice H."/>
            <person name="Cheng J.F."/>
            <person name="Han C."/>
            <person name="Detter J.C."/>
            <person name="Bruce D."/>
            <person name="Tapia R."/>
            <person name="Goodwin L."/>
            <person name="Pitluck S."/>
            <person name="Liolios K."/>
            <person name="Ivanova N."/>
            <person name="Mavromatis K."/>
            <person name="Ovchinnikova G."/>
            <person name="Pati A."/>
            <person name="Chen A."/>
            <person name="Palaniappan K."/>
            <person name="Land M."/>
            <person name="Hauser L."/>
            <person name="Chang Y.J."/>
            <person name="Jeffries C.D."/>
            <person name="Spring S."/>
            <person name="Rohde M."/>
            <person name="Goker M."/>
            <person name="Bristow J."/>
            <person name="Eisen J.A."/>
            <person name="Markowitz V."/>
            <person name="Hugenholtz P."/>
            <person name="Kyrpides N.C."/>
            <person name="Klenk H.P."/>
        </authorList>
    </citation>
    <scope>NUCLEOTIDE SEQUENCE [LARGE SCALE GENOMIC DNA]</scope>
    <source>
        <strain evidence="16">DSM 12261 / ALA-1</strain>
    </source>
</reference>
<evidence type="ECO:0000256" key="4">
    <source>
        <dbReference type="ARBA" id="ARBA00011245"/>
    </source>
</evidence>
<dbReference type="Gene3D" id="3.40.50.1260">
    <property type="entry name" value="Phosphoglycerate kinase, N-terminal domain"/>
    <property type="match status" value="2"/>
</dbReference>
<dbReference type="KEGG" id="aco:Amico_0835"/>
<dbReference type="GO" id="GO:0005524">
    <property type="term" value="F:ATP binding"/>
    <property type="evidence" value="ECO:0007669"/>
    <property type="project" value="UniProtKB-KW"/>
</dbReference>
<evidence type="ECO:0000256" key="11">
    <source>
        <dbReference type="HAMAP-Rule" id="MF_00145"/>
    </source>
</evidence>
<comment type="subcellular location">
    <subcellularLocation>
        <location evidence="11">Cytoplasm</location>
    </subcellularLocation>
</comment>
<dbReference type="PIRSF" id="PIRSF000724">
    <property type="entry name" value="Pgk"/>
    <property type="match status" value="1"/>
</dbReference>
<dbReference type="InterPro" id="IPR015824">
    <property type="entry name" value="Phosphoglycerate_kinase_N"/>
</dbReference>
<dbReference type="EC" id="2.7.2.3" evidence="5 11"/>
<feature type="binding site" evidence="12">
    <location>
        <position position="151"/>
    </location>
    <ligand>
        <name>(2R)-3-phosphoglycerate</name>
        <dbReference type="ChEBI" id="CHEBI:58272"/>
    </ligand>
</feature>
<protein>
    <recommendedName>
        <fullName evidence="6 11">Phosphoglycerate kinase</fullName>
        <ecNumber evidence="5 11">2.7.2.3</ecNumber>
    </recommendedName>
</protein>
<dbReference type="Pfam" id="PF00162">
    <property type="entry name" value="PGK"/>
    <property type="match status" value="1"/>
</dbReference>
<dbReference type="RefSeq" id="WP_013048234.1">
    <property type="nucleotide sequence ID" value="NC_014011.1"/>
</dbReference>
<dbReference type="UniPathway" id="UPA00109">
    <property type="reaction ID" value="UER00185"/>
</dbReference>
<keyword evidence="9 11" id="KW-0418">Kinase</keyword>
<dbReference type="Proteomes" id="UP000002366">
    <property type="component" value="Chromosome"/>
</dbReference>
<comment type="subunit">
    <text evidence="4 11">Monomer.</text>
</comment>
<dbReference type="InterPro" id="IPR036043">
    <property type="entry name" value="Phosphoglycerate_kinase_sf"/>
</dbReference>
<evidence type="ECO:0000256" key="6">
    <source>
        <dbReference type="ARBA" id="ARBA00016471"/>
    </source>
</evidence>
<proteinExistence type="inferred from homology"/>
<keyword evidence="11" id="KW-0963">Cytoplasm</keyword>
<evidence type="ECO:0000256" key="5">
    <source>
        <dbReference type="ARBA" id="ARBA00013061"/>
    </source>
</evidence>
<dbReference type="EMBL" id="CP001997">
    <property type="protein sequence ID" value="ADE56968.1"/>
    <property type="molecule type" value="Genomic_DNA"/>
</dbReference>
<dbReference type="GO" id="GO:0006094">
    <property type="term" value="P:gluconeogenesis"/>
    <property type="evidence" value="ECO:0007669"/>
    <property type="project" value="TreeGrafter"/>
</dbReference>
<evidence type="ECO:0000313" key="16">
    <source>
        <dbReference type="Proteomes" id="UP000002366"/>
    </source>
</evidence>
<feature type="binding site" evidence="11">
    <location>
        <position position="118"/>
    </location>
    <ligand>
        <name>substrate</name>
    </ligand>
</feature>
<evidence type="ECO:0000256" key="2">
    <source>
        <dbReference type="ARBA" id="ARBA00004838"/>
    </source>
</evidence>
<name>D5EEI6_AMICL</name>
<gene>
    <name evidence="11" type="primary">pgk</name>
    <name evidence="15" type="ordered locus">Amico_0835</name>
</gene>
<evidence type="ECO:0000256" key="3">
    <source>
        <dbReference type="ARBA" id="ARBA00008982"/>
    </source>
</evidence>
<dbReference type="PRINTS" id="PR00477">
    <property type="entry name" value="PHGLYCKINASE"/>
</dbReference>
<dbReference type="SUPFAM" id="SSF53748">
    <property type="entry name" value="Phosphoglycerate kinase"/>
    <property type="match status" value="1"/>
</dbReference>
<dbReference type="PROSITE" id="PS00111">
    <property type="entry name" value="PGLYCERATE_KINASE"/>
    <property type="match status" value="1"/>
</dbReference>
<dbReference type="FunFam" id="3.40.50.1260:FF:000006">
    <property type="entry name" value="Phosphoglycerate kinase"/>
    <property type="match status" value="1"/>
</dbReference>
<dbReference type="FunFam" id="3.40.50.1260:FF:000003">
    <property type="entry name" value="Phosphoglycerate kinase"/>
    <property type="match status" value="1"/>
</dbReference>
<feature type="binding site" evidence="11 12">
    <location>
        <begin position="59"/>
        <end position="62"/>
    </location>
    <ligand>
        <name>substrate</name>
    </ligand>
</feature>
<dbReference type="AlphaFoldDB" id="D5EEI6"/>
<feature type="binding site" evidence="11">
    <location>
        <position position="151"/>
    </location>
    <ligand>
        <name>substrate</name>
    </ligand>
</feature>
<comment type="pathway">
    <text evidence="2 11">Carbohydrate degradation; glycolysis; pyruvate from D-glyceraldehyde 3-phosphate: step 2/5.</text>
</comment>
<dbReference type="HAMAP" id="MF_00145">
    <property type="entry name" value="Phosphoglyc_kinase"/>
    <property type="match status" value="1"/>
</dbReference>
<organism evidence="15 16">
    <name type="scientific">Aminobacterium colombiense (strain DSM 12261 / ALA-1)</name>
    <dbReference type="NCBI Taxonomy" id="572547"/>
    <lineage>
        <taxon>Bacteria</taxon>
        <taxon>Thermotogati</taxon>
        <taxon>Synergistota</taxon>
        <taxon>Synergistia</taxon>
        <taxon>Synergistales</taxon>
        <taxon>Aminobacteriaceae</taxon>
        <taxon>Aminobacterium</taxon>
    </lineage>
</organism>
<evidence type="ECO:0000256" key="9">
    <source>
        <dbReference type="ARBA" id="ARBA00022777"/>
    </source>
</evidence>
<evidence type="ECO:0000256" key="14">
    <source>
        <dbReference type="RuleBase" id="RU000532"/>
    </source>
</evidence>
<dbReference type="GO" id="GO:0004618">
    <property type="term" value="F:phosphoglycerate kinase activity"/>
    <property type="evidence" value="ECO:0007669"/>
    <property type="project" value="UniProtKB-UniRule"/>
</dbReference>
<accession>D5EEI6</accession>
<dbReference type="HOGENOM" id="CLU_025427_0_2_0"/>
<comment type="similarity">
    <text evidence="3 11 14">Belongs to the phosphoglycerate kinase family.</text>
</comment>
<dbReference type="OrthoDB" id="9808460at2"/>